<dbReference type="InterPro" id="IPR004127">
    <property type="entry name" value="Prefoldin_subunit_alpha"/>
</dbReference>
<dbReference type="OrthoDB" id="6375174at2759"/>
<evidence type="ECO:0000313" key="5">
    <source>
        <dbReference type="EMBL" id="KAJ5073586.1"/>
    </source>
</evidence>
<name>A0A9Q0RAY5_ANAIG</name>
<evidence type="ECO:0000256" key="1">
    <source>
        <dbReference type="ARBA" id="ARBA00010048"/>
    </source>
</evidence>
<dbReference type="GO" id="GO:0005737">
    <property type="term" value="C:cytoplasm"/>
    <property type="evidence" value="ECO:0007669"/>
    <property type="project" value="TreeGrafter"/>
</dbReference>
<feature type="coiled-coil region" evidence="4">
    <location>
        <begin position="57"/>
        <end position="84"/>
    </location>
</feature>
<dbReference type="GO" id="GO:0007021">
    <property type="term" value="P:tubulin complex assembly"/>
    <property type="evidence" value="ECO:0007669"/>
    <property type="project" value="TreeGrafter"/>
</dbReference>
<evidence type="ECO:0000256" key="3">
    <source>
        <dbReference type="PIRNR" id="PIRNR016396"/>
    </source>
</evidence>
<dbReference type="Pfam" id="PF02996">
    <property type="entry name" value="Prefoldin"/>
    <property type="match status" value="1"/>
</dbReference>
<dbReference type="PANTHER" id="PTHR12409:SF0">
    <property type="entry name" value="PREFOLDIN SUBUNIT 3"/>
    <property type="match status" value="1"/>
</dbReference>
<dbReference type="Proteomes" id="UP001149090">
    <property type="component" value="Unassembled WGS sequence"/>
</dbReference>
<dbReference type="GO" id="GO:0016272">
    <property type="term" value="C:prefoldin complex"/>
    <property type="evidence" value="ECO:0007669"/>
    <property type="project" value="UniProtKB-UniRule"/>
</dbReference>
<dbReference type="CDD" id="cd23156">
    <property type="entry name" value="Prefoldin_3"/>
    <property type="match status" value="1"/>
</dbReference>
<proteinExistence type="inferred from homology"/>
<keyword evidence="4" id="KW-0175">Coiled coil</keyword>
<dbReference type="InterPro" id="IPR009053">
    <property type="entry name" value="Prefoldin"/>
</dbReference>
<dbReference type="FunFam" id="1.10.287.370:FF:000001">
    <property type="entry name" value="Prefoldin subunit 3"/>
    <property type="match status" value="1"/>
</dbReference>
<dbReference type="AlphaFoldDB" id="A0A9Q0RAY5"/>
<dbReference type="Gene3D" id="1.10.287.370">
    <property type="match status" value="1"/>
</dbReference>
<dbReference type="SUPFAM" id="SSF46579">
    <property type="entry name" value="Prefoldin"/>
    <property type="match status" value="1"/>
</dbReference>
<feature type="coiled-coil region" evidence="4">
    <location>
        <begin position="162"/>
        <end position="189"/>
    </location>
</feature>
<comment type="caution">
    <text evidence="5">The sequence shown here is derived from an EMBL/GenBank/DDBJ whole genome shotgun (WGS) entry which is preliminary data.</text>
</comment>
<accession>A0A9Q0RAY5</accession>
<evidence type="ECO:0000256" key="2">
    <source>
        <dbReference type="ARBA" id="ARBA00023186"/>
    </source>
</evidence>
<comment type="subunit">
    <text evidence="3">Heterohexamer of two PFD-alpha type and four PFD-beta type subunits.</text>
</comment>
<dbReference type="InterPro" id="IPR016655">
    <property type="entry name" value="PFD3"/>
</dbReference>
<organism evidence="5 6">
    <name type="scientific">Anaeramoeba ignava</name>
    <name type="common">Anaerobic marine amoeba</name>
    <dbReference type="NCBI Taxonomy" id="1746090"/>
    <lineage>
        <taxon>Eukaryota</taxon>
        <taxon>Metamonada</taxon>
        <taxon>Anaeramoebidae</taxon>
        <taxon>Anaeramoeba</taxon>
    </lineage>
</organism>
<dbReference type="EMBL" id="JAPDFW010000073">
    <property type="protein sequence ID" value="KAJ5073586.1"/>
    <property type="molecule type" value="Genomic_DNA"/>
</dbReference>
<dbReference type="GO" id="GO:0006457">
    <property type="term" value="P:protein folding"/>
    <property type="evidence" value="ECO:0007669"/>
    <property type="project" value="UniProtKB-UniRule"/>
</dbReference>
<dbReference type="GO" id="GO:0007017">
    <property type="term" value="P:microtubule-based process"/>
    <property type="evidence" value="ECO:0007669"/>
    <property type="project" value="TreeGrafter"/>
</dbReference>
<dbReference type="PANTHER" id="PTHR12409">
    <property type="entry name" value="PREFOLDIN SUBUNIT 3"/>
    <property type="match status" value="1"/>
</dbReference>
<keyword evidence="6" id="KW-1185">Reference proteome</keyword>
<comment type="similarity">
    <text evidence="1 3">Belongs to the prefoldin subunit alpha family.</text>
</comment>
<dbReference type="GO" id="GO:0015631">
    <property type="term" value="F:tubulin binding"/>
    <property type="evidence" value="ECO:0007669"/>
    <property type="project" value="TreeGrafter"/>
</dbReference>
<gene>
    <name evidence="5" type="ORF">M0811_08423</name>
</gene>
<sequence length="213" mass="24957">MKTKNLFFFFVFVDIDEEKLKDEQTQKKIEEKKQISKDDDSKKIHRGIPKALFLNDIRNEILEIEDAEQLLLKVQQQYTKYKLMESSLHSQYAQIKGKIPRLEEDLEMIYALKKKKEQGGELTTQFKVADLVYSTAVVENFDYVSLWLGANVMLEYPIDEAAKLLENNISNAKKTIEELLSDINYLKDQITTTEVTISRVYNHSVKLNRLKKK</sequence>
<keyword evidence="2 3" id="KW-0143">Chaperone</keyword>
<dbReference type="PIRSF" id="PIRSF016396">
    <property type="entry name" value="Prefoldin_subunit_3"/>
    <property type="match status" value="1"/>
</dbReference>
<comment type="function">
    <text evidence="3">Binds specifically to cytosolic chaperonin (c-CPN) and transfers target proteins to it. Binds to nascent polypeptide chain and promotes folding in an environment in which there are many competing pathways for nonnative proteins.</text>
</comment>
<reference evidence="5" key="1">
    <citation type="submission" date="2022-10" db="EMBL/GenBank/DDBJ databases">
        <title>Novel sulphate-reducing endosymbionts in the free-living metamonad Anaeramoeba.</title>
        <authorList>
            <person name="Jerlstrom-Hultqvist J."/>
            <person name="Cepicka I."/>
            <person name="Gallot-Lavallee L."/>
            <person name="Salas-Leiva D."/>
            <person name="Curtis B.A."/>
            <person name="Zahonova K."/>
            <person name="Pipaliya S."/>
            <person name="Dacks J."/>
            <person name="Roger A.J."/>
        </authorList>
    </citation>
    <scope>NUCLEOTIDE SEQUENCE</scope>
    <source>
        <strain evidence="5">BMAN</strain>
    </source>
</reference>
<dbReference type="OMA" id="YNYDVHQ"/>
<protein>
    <recommendedName>
        <fullName evidence="3">Prefoldin subunit 3</fullName>
    </recommendedName>
</protein>
<evidence type="ECO:0000256" key="4">
    <source>
        <dbReference type="SAM" id="Coils"/>
    </source>
</evidence>
<evidence type="ECO:0000313" key="6">
    <source>
        <dbReference type="Proteomes" id="UP001149090"/>
    </source>
</evidence>